<proteinExistence type="inferred from homology"/>
<dbReference type="HOGENOM" id="CLU_142408_2_0_1"/>
<feature type="region of interest" description="Disordered" evidence="5">
    <location>
        <begin position="1"/>
        <end position="21"/>
    </location>
</feature>
<evidence type="ECO:0000313" key="6">
    <source>
        <dbReference type="EMBL" id="EGO24974.1"/>
    </source>
</evidence>
<comment type="subcellular location">
    <subcellularLocation>
        <location evidence="1">Mitochondrion</location>
    </subcellularLocation>
</comment>
<name>F8NW95_SERL9</name>
<dbReference type="KEGG" id="sla:SERLADRAFT_468999"/>
<dbReference type="EMBL" id="GL945434">
    <property type="protein sequence ID" value="EGO24974.1"/>
    <property type="molecule type" value="Genomic_DNA"/>
</dbReference>
<dbReference type="Proteomes" id="UP000008064">
    <property type="component" value="Unassembled WGS sequence"/>
</dbReference>
<dbReference type="Pfam" id="PF02297">
    <property type="entry name" value="COX6B"/>
    <property type="match status" value="1"/>
</dbReference>
<dbReference type="AlphaFoldDB" id="F8NW95"/>
<reference evidence="6" key="1">
    <citation type="submission" date="2011-04" db="EMBL/GenBank/DDBJ databases">
        <title>Evolution of plant cell wall degrading machinery underlies the functional diversity of forest fungi.</title>
        <authorList>
            <consortium name="US DOE Joint Genome Institute (JGI-PGF)"/>
            <person name="Eastwood D.C."/>
            <person name="Floudas D."/>
            <person name="Binder M."/>
            <person name="Majcherczyk A."/>
            <person name="Schneider P."/>
            <person name="Aerts A."/>
            <person name="Asiegbu F.O."/>
            <person name="Baker S.E."/>
            <person name="Barry K."/>
            <person name="Bendiksby M."/>
            <person name="Blumentritt M."/>
            <person name="Coutinho P.M."/>
            <person name="Cullen D."/>
            <person name="Cullen D."/>
            <person name="Gathman A."/>
            <person name="Goodell B."/>
            <person name="Henrissat B."/>
            <person name="Ihrmark K."/>
            <person name="Kauserud H."/>
            <person name="Kohler A."/>
            <person name="LaButti K."/>
            <person name="Lapidus A."/>
            <person name="Lavin J.L."/>
            <person name="Lee Y.-H."/>
            <person name="Lindquist E."/>
            <person name="Lilly W."/>
            <person name="Lucas S."/>
            <person name="Morin E."/>
            <person name="Murat C."/>
            <person name="Oguiza J.A."/>
            <person name="Park J."/>
            <person name="Pisabarro A.G."/>
            <person name="Riley R."/>
            <person name="Rosling A."/>
            <person name="Salamov A."/>
            <person name="Schmidt O."/>
            <person name="Schmutz J."/>
            <person name="Skrede I."/>
            <person name="Stenlid J."/>
            <person name="Wiebenga A."/>
            <person name="Xie X."/>
            <person name="Kues U."/>
            <person name="Hibbett D.S."/>
            <person name="Hoffmeister D."/>
            <person name="Hogberg N."/>
            <person name="Martin F."/>
            <person name="Grigoriev I.V."/>
            <person name="Watkinson S.C."/>
        </authorList>
    </citation>
    <scope>NUCLEOTIDE SEQUENCE</scope>
    <source>
        <strain evidence="6">S7.9</strain>
    </source>
</reference>
<gene>
    <name evidence="6" type="ORF">SERLADRAFT_468999</name>
</gene>
<keyword evidence="3" id="KW-0496">Mitochondrion</keyword>
<dbReference type="InterPro" id="IPR036549">
    <property type="entry name" value="CX6/COA6-like_sf"/>
</dbReference>
<dbReference type="PANTHER" id="PTHR47677">
    <property type="entry name" value="CYTOCHROME C OXIDASE ASSEMBLY FACTOR 6"/>
    <property type="match status" value="1"/>
</dbReference>
<dbReference type="OrthoDB" id="5545577at2759"/>
<dbReference type="SUPFAM" id="SSF47694">
    <property type="entry name" value="Cytochrome c oxidase subunit h"/>
    <property type="match status" value="1"/>
</dbReference>
<dbReference type="PANTHER" id="PTHR47677:SF1">
    <property type="entry name" value="CYTOCHROME C OXIDASE ASSEMBLY FACTOR 6"/>
    <property type="match status" value="1"/>
</dbReference>
<dbReference type="PROSITE" id="PS51808">
    <property type="entry name" value="CHCH"/>
    <property type="match status" value="1"/>
</dbReference>
<evidence type="ECO:0000256" key="4">
    <source>
        <dbReference type="ARBA" id="ARBA00023157"/>
    </source>
</evidence>
<evidence type="ECO:0000256" key="3">
    <source>
        <dbReference type="ARBA" id="ARBA00023128"/>
    </source>
</evidence>
<dbReference type="GO" id="GO:0005739">
    <property type="term" value="C:mitochondrion"/>
    <property type="evidence" value="ECO:0007669"/>
    <property type="project" value="UniProtKB-SubCell"/>
</dbReference>
<keyword evidence="4" id="KW-1015">Disulfide bond</keyword>
<sequence length="97" mass="11184">MGWFGGSKSEQATPVSRENRQKCWETRDAYFECLDRVGVLKAGEEGKACAKENTLYEENCAKSWIEYFNKRRILAEQQKDMLAQAKVQSQEARRANS</sequence>
<dbReference type="GeneID" id="18819512"/>
<accession>F8NW95</accession>
<dbReference type="InterPro" id="IPR048280">
    <property type="entry name" value="COX6B-like"/>
</dbReference>
<evidence type="ECO:0000256" key="1">
    <source>
        <dbReference type="ARBA" id="ARBA00004173"/>
    </source>
</evidence>
<evidence type="ECO:0000256" key="5">
    <source>
        <dbReference type="SAM" id="MobiDB-lite"/>
    </source>
</evidence>
<dbReference type="RefSeq" id="XP_007318993.1">
    <property type="nucleotide sequence ID" value="XM_007318931.1"/>
</dbReference>
<organism>
    <name type="scientific">Serpula lacrymans var. lacrymans (strain S7.9)</name>
    <name type="common">Dry rot fungus</name>
    <dbReference type="NCBI Taxonomy" id="578457"/>
    <lineage>
        <taxon>Eukaryota</taxon>
        <taxon>Fungi</taxon>
        <taxon>Dikarya</taxon>
        <taxon>Basidiomycota</taxon>
        <taxon>Agaricomycotina</taxon>
        <taxon>Agaricomycetes</taxon>
        <taxon>Agaricomycetidae</taxon>
        <taxon>Boletales</taxon>
        <taxon>Coniophorineae</taxon>
        <taxon>Serpulaceae</taxon>
        <taxon>Serpula</taxon>
    </lineage>
</organism>
<protein>
    <submittedName>
        <fullName evidence="6">Uncharacterized protein</fullName>
    </submittedName>
</protein>
<evidence type="ECO:0000256" key="2">
    <source>
        <dbReference type="ARBA" id="ARBA00006425"/>
    </source>
</evidence>
<dbReference type="Gene3D" id="1.10.10.140">
    <property type="entry name" value="Cytochrome c oxidase, subunit VIb"/>
    <property type="match status" value="1"/>
</dbReference>
<dbReference type="InterPro" id="IPR048281">
    <property type="entry name" value="COA6_fun"/>
</dbReference>
<comment type="similarity">
    <text evidence="2">Belongs to the cytochrome c oxidase subunit 6B family.</text>
</comment>